<proteinExistence type="inferred from homology"/>
<dbReference type="EMBL" id="JAAEAA010000003">
    <property type="protein sequence ID" value="NDK54960.1"/>
    <property type="molecule type" value="Genomic_DNA"/>
</dbReference>
<evidence type="ECO:0000313" key="7">
    <source>
        <dbReference type="Proteomes" id="UP000478546"/>
    </source>
</evidence>
<feature type="domain" description="PKD-like" evidence="5">
    <location>
        <begin position="1129"/>
        <end position="1207"/>
    </location>
</feature>
<dbReference type="Proteomes" id="UP000478546">
    <property type="component" value="Unassembled WGS sequence"/>
</dbReference>
<evidence type="ECO:0000259" key="5">
    <source>
        <dbReference type="Pfam" id="PF19408"/>
    </source>
</evidence>
<dbReference type="Pfam" id="PF01345">
    <property type="entry name" value="DUF11"/>
    <property type="match status" value="1"/>
</dbReference>
<evidence type="ECO:0000256" key="3">
    <source>
        <dbReference type="SAM" id="SignalP"/>
    </source>
</evidence>
<feature type="domain" description="PKD-like" evidence="5">
    <location>
        <begin position="353"/>
        <end position="429"/>
    </location>
</feature>
<keyword evidence="2 3" id="KW-0732">Signal</keyword>
<feature type="domain" description="PKD-like" evidence="5">
    <location>
        <begin position="1817"/>
        <end position="1896"/>
    </location>
</feature>
<dbReference type="Pfam" id="PF19408">
    <property type="entry name" value="PKD_6"/>
    <property type="match status" value="20"/>
</dbReference>
<dbReference type="InterPro" id="IPR001434">
    <property type="entry name" value="OmcB-like_DUF11"/>
</dbReference>
<sequence>MGSLVKKLLLFTVVFFSVFASAMAQGLSLGSAAAFNLLASQKVINKGSTIVQGNVGVGTGAVISGFAAGSIKGQQHINDAVALNALSDLSAAYTTYFQRAATRVLPATIGNETFTAGVYKFNAAGTITGSVVLDANYDPNATFIFQVSKSLQVNANITIALINGAKVNNVLWLVAEDAVIGQGAYMKGNIVANNNITLQDDAAVLGRVMSIKNTVNLSNSILSLPTDLSIIKTKVADSPSQKYAVGDLVTYKIEARNLGPIDDEGVMIRDVLPAGLSYVSSTTTKTGTYYDPSFGLWIIDQLKVGEVQSLTITARATMAGYIVNTATIAGTTVDENLNNNKSDADLCVVLSDAGQIQGPVAACAGSTNTYNIKQIAGATYTWTVPSDWVITAGNRNSSEITVKVGNTSGSISVTVNNICGASPPSRLTVEVVQDVPPKPGPINGTLELCSGKATTYSIAPVAGAIGYHWTLPAGWTMVSDNGTSITVTTDGDATTKRLSVAAYNMCGDGQPSFLDVTPVLKVPNTPGAISGPSAVCATVATATYSIGKVANASSYTWTVPTGWTILSGQGTSTITVKPTAQAGDITVKAINDCGESTAQKLTVTPVENPPLAPDAIKGPDVVCASTAGNVYSIDAVPNAKGYNWSVPTGWTIVSGQNTPTITVTAGTGNGKITVVALNDCGSNGSSSKDVQVTSGPPAAPSAIKGTPYGCATQTATYTIDPVAGAQSYTWAVPAGWSIVSGQGTTTITVKVGSGAGTISVKAKGTCGEGPARTLNVQPQVTLPTAPAAITGPAEVCKSQTDLTYSVAAITGVTSYTWSVPTGWVIVSGQGTTIIKVTAGTTNGNISVTATNDCGTSSATTLPVKVSTEAPATPGPISGLATVCGNQAGVTYSIAAVAGATSYTWSVPGWTIVSGQGTTTITVNAATTNTTITVTAKNACGNTSSTTKPVQVTTAVPAAPTAIKGTPYGCTTQTATYTIDAVAGAESYTWAIPNGWTIVSGQGTTSINVKVGSGSGTISVKAKGPCGEGPATTLTVQPQVTLPATPATITGPAEVCKSQTGLTYSVAPIAGVTTYTWAVPTGWTITGGQGTTTITVTAGTTNGNVSVTATNDCGTSNAQTKPVTVSTAVPANPGTINGVATACSNQSNLTYSIAAVAGATSYEWTGPGWTIVSGQGTTTITVAAGTANTTITVIAKNACGNASSSTKAVQITNTLPAAPTAIKGTPYGCATQTATYSIDPVAGAQGYTWAVPAGWSIISGQGTTSITVKVSSEPGTISVKAKGGCGDGPATTLNVQPQVTLPTAPATITGPDEVCKAQTDLTYSVAAITGVTSYTWSVPSGWVIVSGQGTTSIKVNAGTTNGNISVTATNDCGTSAAKTMAVKVSTDIPATPGAITGPATVCGGQASITYSIAAVQGATSYTWSAPGWTIVSGQGTTSITVNSGNTGTTISVIAKNACGNTSAAQIAAVVTQSIPAKPGTITGTTAACVGKDQTYTVPVVAGATSYTWAVPTGWSIVSQNNNSIVVKTGTTAGNISVTATNGCGTGPASTLAVSPITGAISGITGISGNTTTCTTGNITFTVPAGTNVSGYSWEVPAGWAIVSGQGTTQVTVKAGATSGTIKLTASNDCGAVTVTKQVEVNTTVPATPGAITGNASACSGSTQKYSIAPVSGAVSYTWSVPQGWTITAGQGTTTIDVKAGTTTGQVTVTATNDCGSSSSSSTKTITITSSAPVAGNIAGPTALCNTTTGLVYSITQVSGATAYTWAVPQGWTIVSGQGTTSITVNAGANGGEIKVAAENACGKGANSALAVSTAAPLAAPGPIAGNMDACSSIPTTIYSIDAVPGATGYAWEVPLGWTLIAGQGSTTITVGVTSAPGTIKVKAVNACSQSTFTTLNVNPVANTPLKPATITGPNEACIGRNVVYSVAAIPEASSYTWIVPATWQIITGQGTNHITVMAGPLSGTVEVMANNGCGSSATTKIQVRAVEMGSIGEIKDLSSPCDGLKYMVDPVVGATSYTWTLPDGWTIIAGEGTNIIMVNAGKWDGTISVVADNGTCGTVPSTIKSDKSKAETLIEFPNVFSPNNDGNHDTWVISSLERFPDNDITILNRWGTEVFKAKSYKNNWTGDNLAEGTYYYVARVRLCDGTDRTLKGYVMIVR</sequence>
<feature type="domain" description="PKD-like" evidence="5">
    <location>
        <begin position="1903"/>
        <end position="1982"/>
    </location>
</feature>
<feature type="domain" description="PKD-like" evidence="5">
    <location>
        <begin position="1215"/>
        <end position="1294"/>
    </location>
</feature>
<feature type="domain" description="PKD-like" evidence="5">
    <location>
        <begin position="1388"/>
        <end position="1466"/>
    </location>
</feature>
<comment type="similarity">
    <text evidence="1">Belongs to the ice-binding protein family.</text>
</comment>
<protein>
    <submittedName>
        <fullName evidence="6">DUF3494 domain-containing protein</fullName>
    </submittedName>
</protein>
<accession>A0A6B2H5A0</accession>
<feature type="domain" description="PKD-like" evidence="5">
    <location>
        <begin position="1042"/>
        <end position="1119"/>
    </location>
</feature>
<evidence type="ECO:0000313" key="6">
    <source>
        <dbReference type="EMBL" id="NDK54960.1"/>
    </source>
</evidence>
<evidence type="ECO:0000256" key="1">
    <source>
        <dbReference type="ARBA" id="ARBA00005445"/>
    </source>
</evidence>
<feature type="domain" description="PKD-like" evidence="5">
    <location>
        <begin position="523"/>
        <end position="603"/>
    </location>
</feature>
<feature type="signal peptide" evidence="3">
    <location>
        <begin position="1"/>
        <end position="24"/>
    </location>
</feature>
<dbReference type="Pfam" id="PF11999">
    <property type="entry name" value="Ice_binding"/>
    <property type="match status" value="1"/>
</dbReference>
<dbReference type="InterPro" id="IPR045829">
    <property type="entry name" value="PKD_6"/>
</dbReference>
<keyword evidence="7" id="KW-1185">Reference proteome</keyword>
<dbReference type="RefSeq" id="WP_162345007.1">
    <property type="nucleotide sequence ID" value="NZ_JAAEAA010000003.1"/>
</dbReference>
<dbReference type="InterPro" id="IPR026341">
    <property type="entry name" value="T9SS_type_B"/>
</dbReference>
<feature type="domain" description="DUF11" evidence="4">
    <location>
        <begin position="227"/>
        <end position="345"/>
    </location>
</feature>
<reference evidence="6 7" key="1">
    <citation type="submission" date="2020-01" db="EMBL/GenBank/DDBJ databases">
        <authorList>
            <person name="Kim M.K."/>
        </authorList>
    </citation>
    <scope>NUCLEOTIDE SEQUENCE [LARGE SCALE GENOMIC DNA]</scope>
    <source>
        <strain evidence="6 7">BT213</strain>
    </source>
</reference>
<dbReference type="InterPro" id="IPR021884">
    <property type="entry name" value="Ice-bd_prot"/>
</dbReference>
<feature type="domain" description="PKD-like" evidence="5">
    <location>
        <begin position="436"/>
        <end position="515"/>
    </location>
</feature>
<feature type="domain" description="PKD-like" evidence="5">
    <location>
        <begin position="1644"/>
        <end position="1721"/>
    </location>
</feature>
<feature type="domain" description="PKD-like" evidence="5">
    <location>
        <begin position="1733"/>
        <end position="1810"/>
    </location>
</feature>
<organism evidence="6 7">
    <name type="scientific">Pontibacter fetidus</name>
    <dbReference type="NCBI Taxonomy" id="2700082"/>
    <lineage>
        <taxon>Bacteria</taxon>
        <taxon>Pseudomonadati</taxon>
        <taxon>Bacteroidota</taxon>
        <taxon>Cytophagia</taxon>
        <taxon>Cytophagales</taxon>
        <taxon>Hymenobacteraceae</taxon>
        <taxon>Pontibacter</taxon>
    </lineage>
</organism>
<feature type="domain" description="PKD-like" evidence="5">
    <location>
        <begin position="1301"/>
        <end position="1381"/>
    </location>
</feature>
<feature type="domain" description="PKD-like" evidence="5">
    <location>
        <begin position="1991"/>
        <end position="2060"/>
    </location>
</feature>
<feature type="domain" description="PKD-like" evidence="5">
    <location>
        <begin position="609"/>
        <end position="687"/>
    </location>
</feature>
<dbReference type="Pfam" id="PF13585">
    <property type="entry name" value="CHU_C"/>
    <property type="match status" value="1"/>
</dbReference>
<feature type="chain" id="PRO_5025402034" evidence="3">
    <location>
        <begin position="25"/>
        <end position="2157"/>
    </location>
</feature>
<evidence type="ECO:0000259" key="4">
    <source>
        <dbReference type="Pfam" id="PF01345"/>
    </source>
</evidence>
<feature type="domain" description="PKD-like" evidence="5">
    <location>
        <begin position="783"/>
        <end position="863"/>
    </location>
</feature>
<gene>
    <name evidence="6" type="ORF">GWO68_03425</name>
</gene>
<dbReference type="NCBIfam" id="TIGR01451">
    <property type="entry name" value="B_ant_repeat"/>
    <property type="match status" value="1"/>
</dbReference>
<name>A0A6B2H5A0_9BACT</name>
<feature type="domain" description="PKD-like" evidence="5">
    <location>
        <begin position="1564"/>
        <end position="1636"/>
    </location>
</feature>
<feature type="domain" description="PKD-like" evidence="5">
    <location>
        <begin position="869"/>
        <end position="946"/>
    </location>
</feature>
<feature type="domain" description="PKD-like" evidence="5">
    <location>
        <begin position="956"/>
        <end position="1035"/>
    </location>
</feature>
<feature type="domain" description="PKD-like" evidence="5">
    <location>
        <begin position="1474"/>
        <end position="1552"/>
    </location>
</feature>
<comment type="caution">
    <text evidence="6">The sequence shown here is derived from an EMBL/GenBank/DDBJ whole genome shotgun (WGS) entry which is preliminary data.</text>
</comment>
<evidence type="ECO:0000256" key="2">
    <source>
        <dbReference type="ARBA" id="ARBA00022729"/>
    </source>
</evidence>
<dbReference type="InterPro" id="IPR047589">
    <property type="entry name" value="DUF11_rpt"/>
</dbReference>
<dbReference type="NCBIfam" id="TIGR04131">
    <property type="entry name" value="Bac_Flav_CTERM"/>
    <property type="match status" value="1"/>
</dbReference>
<feature type="domain" description="PKD-like" evidence="5">
    <location>
        <begin position="696"/>
        <end position="776"/>
    </location>
</feature>